<dbReference type="SUPFAM" id="SSF48371">
    <property type="entry name" value="ARM repeat"/>
    <property type="match status" value="1"/>
</dbReference>
<evidence type="ECO:0000313" key="6">
    <source>
        <dbReference type="EMBL" id="RCI04461.1"/>
    </source>
</evidence>
<dbReference type="InterPro" id="IPR011009">
    <property type="entry name" value="Kinase-like_dom_sf"/>
</dbReference>
<dbReference type="InterPro" id="IPR016024">
    <property type="entry name" value="ARM-type_fold"/>
</dbReference>
<evidence type="ECO:0000313" key="7">
    <source>
        <dbReference type="Proteomes" id="UP000253551"/>
    </source>
</evidence>
<dbReference type="Pfam" id="PF19704">
    <property type="entry name" value="DNAPKcs_CC5"/>
    <property type="match status" value="2"/>
</dbReference>
<dbReference type="Proteomes" id="UP000253551">
    <property type="component" value="Unassembled WGS sequence"/>
</dbReference>
<dbReference type="GO" id="GO:0006303">
    <property type="term" value="P:double-strand break repair via nonhomologous end joining"/>
    <property type="evidence" value="ECO:0007669"/>
    <property type="project" value="InterPro"/>
</dbReference>
<dbReference type="Pfam" id="PF02259">
    <property type="entry name" value="FAT"/>
    <property type="match status" value="1"/>
</dbReference>
<dbReference type="InterPro" id="IPR000403">
    <property type="entry name" value="PI3/4_kinase_cat_dom"/>
</dbReference>
<sequence>ISEILNESFIKDTPNPSSLLKKGTAIYNEYISVLDKLLNTMITFKSAMIFKLLKVTFIQEEHHIHEQVITSSVESFSKNLGLGSFLDITQSCFELFKSNDYVLMHRKNLVELIISLFTNANDNHVIAFYERNISYILGAATAVEDKTRVVVDKALDWGFRACCLRLVQVMYERLSKEDLDKGSRLNQAWLSSKENTRKKIMHASLLGVFTAMRNDTAMEKPVEGRNEYFYYNQATVNAMMAALLRMSDKPGLYEQFFCKGSYSYIWSDIIDTRDRIYLTLELDQPMPKKRIHDLSIKSGQQPLEIDQTKGYMASMDLIGSSLAQATLSEMVLQENQINDEQASAASDNIAPNTTNDNTDGDTVMEDAWDDSKEDSMEYEGEEFEIDILNQKLFMRTVTAAIQKLHTEITPPGEDPIHMPKWMQDMNNAFTSNDDIKIQVYMAKLIVNCPFAFEKYAEHWVLPLMTFVTQGHQFGTPINYLTQDLCIILAVWGRQTSIPSPHSTYSRRTLFEFFEYLISNAYHHSPRITRSNIQIIRGIFENWGKCCPIPTRAIYKNFTHPAGEEHKNIVGLQFAGIVYSNAGNIYDSNEFTSLYDLPEPIFFSDMAKNIMYKGRKSADIPANAAELMSWSLKFMKDQASQFEGQMRILSDVGNSRSHSEKQFLKCMNRIYLHDIELGQELLSAVTYRLNRLDAEDKVLALNYINACWSKERDQDIYNCLYSAGIPKNFSSRDENLQIVILKVLNTIFEVLKKDQVKEIIKQTVDIFSEHTNEECRSLHFEFLKKAYEGGMSKDMQRTIKAEILKGLVDKDERISFSILDFVKKTWAITDDIRATILTITSELFMDETQDIYLLYATRIVLDNTRSTYDINEPLFDKPLPEARFDAGYQKINTNWQHSTSYMMPLFSASQTRTLEIEDLELELRKTQSLLEFSTTQGTGRSLVATFNPDTQEKATSEKLDDFSVVKDIFAPKRKVEKKPSPYYNKRFLVETKGVTSRFHADRNEQLQKKYRSLLNSMKEAGEKKVSLSREYRVGELPDVQIPRRDLIFPLEILAKTDHNISRLLYSSLMVSIVNEMKQESNGEEYQEKIIKMIDINFTPTTGSFLRIIFDLGAPVDGLVIKEASSRSYNHHIGIAILEKQLSDGDLIPRPKKKAFNSLPPAKEKWIHLALLYQHIDELEIFQNTYLANVATNEYAKAGVKAQNGGDYATSFNHFDEALNKSNQNHDVNVTEKSLWEQQMLYCRTQLGQWDLIARDTLSMTENNLERLWDDCQDPYLEYFMRSFSKLKKQAIVYQPDILEDSELVGGWTTNHPNPIYQFLDEAYENEPHKRELFNDFACEWTLVEIYRQNYSRGRQLISKSYDSLLNAWTTLHPLAHTSRLARLGQLQRTVELEDYLNLHKSFEDGTIHVNQAENFVKQLMMRYPDTKVDRMDVWYDILYSRFEFLENMKHSNLEIASQLESLLDDARGQFLNVTGKAALEQHNTTFFTIILDKLKGLNKIIENQIGFIEYTQHESEHKPLDRKPGFIASTIVKSLLFTPPSNWNTIENFNWKMILVQSFDTVKNQIIAEPTLFETTLNTGKQILRKYARKFDFGHNIENADVFVNYLEKAGYDTLVEAGQLIANQDEERSVYLWKFGRYCDEALHVLQDSKSTLQPDINVIQYSHIVIENYFEVLDHDNKEALEFFPRLLELVELYPDNGPLFKKCSMKIDACWKFIRWIPQLVSSMATPIAAYIFPILTRIAESYPRALYYSFQMSCEFYELKKDKLSKEVRHQIEKIMHLVRSPIMEQFSYELKRLSDPDHIAKDFVEYIRSIIINKEVPESFVENRYEEFYNLLLNNYSENMGSIPKKMAAAHGSYFIRMFGENGKNISKLTPKQLDELLKYIRSHMELKGEEKKSHSRLREDRTNIASYSKWLYSFKNTEHDEEIEIPGQYDGHSKPFPEIHAMIASINTKLLILESLRKPKRITIYGTDEKEYNYLVKGGEDLRLDERIEQLFVIMNDMIKKNAFCSSQNVQIATYKVIPMASNLGIIEWVNNTAALQSCINSTGAHQILVKRAVARYSTWIESHTAKSSKESYGKYYSAFADNRERI</sequence>
<evidence type="ECO:0000256" key="1">
    <source>
        <dbReference type="ARBA" id="ARBA00004604"/>
    </source>
</evidence>
<comment type="caution">
    <text evidence="6">The sequence shown here is derived from an EMBL/GenBank/DDBJ whole genome shotgun (WGS) entry which is preliminary data.</text>
</comment>
<dbReference type="SMART" id="SM01344">
    <property type="entry name" value="NUC194"/>
    <property type="match status" value="1"/>
</dbReference>
<dbReference type="Pfam" id="PF00454">
    <property type="entry name" value="PI3_PI4_kinase"/>
    <property type="match status" value="1"/>
</dbReference>
<dbReference type="Gene3D" id="3.30.1010.10">
    <property type="entry name" value="Phosphatidylinositol 3-kinase Catalytic Subunit, Chain A, domain 4"/>
    <property type="match status" value="1"/>
</dbReference>
<evidence type="ECO:0000259" key="5">
    <source>
        <dbReference type="PROSITE" id="PS50290"/>
    </source>
</evidence>
<keyword evidence="3" id="KW-0597">Phosphoprotein</keyword>
<dbReference type="InterPro" id="IPR003151">
    <property type="entry name" value="PIK-rel_kinase_FAT"/>
</dbReference>
<dbReference type="InterPro" id="IPR045581">
    <property type="entry name" value="DNAPKcs_CC5"/>
</dbReference>
<feature type="domain" description="PI3K/PI4K catalytic" evidence="5">
    <location>
        <begin position="1951"/>
        <end position="2092"/>
    </location>
</feature>
<feature type="non-terminal residue" evidence="6">
    <location>
        <position position="1"/>
    </location>
</feature>
<feature type="compositionally biased region" description="Polar residues" evidence="4">
    <location>
        <begin position="341"/>
        <end position="351"/>
    </location>
</feature>
<dbReference type="OrthoDB" id="381190at2759"/>
<dbReference type="STRING" id="4846.A0A367KQL3"/>
<feature type="region of interest" description="Disordered" evidence="4">
    <location>
        <begin position="341"/>
        <end position="363"/>
    </location>
</feature>
<organism evidence="6 7">
    <name type="scientific">Rhizopus stolonifer</name>
    <name type="common">Rhizopus nigricans</name>
    <dbReference type="NCBI Taxonomy" id="4846"/>
    <lineage>
        <taxon>Eukaryota</taxon>
        <taxon>Fungi</taxon>
        <taxon>Fungi incertae sedis</taxon>
        <taxon>Mucoromycota</taxon>
        <taxon>Mucoromycotina</taxon>
        <taxon>Mucoromycetes</taxon>
        <taxon>Mucorales</taxon>
        <taxon>Mucorineae</taxon>
        <taxon>Rhizopodaceae</taxon>
        <taxon>Rhizopus</taxon>
    </lineage>
</organism>
<comment type="subcellular location">
    <subcellularLocation>
        <location evidence="1">Nucleus</location>
        <location evidence="1">Nucleolus</location>
    </subcellularLocation>
</comment>
<dbReference type="GO" id="GO:0005730">
    <property type="term" value="C:nucleolus"/>
    <property type="evidence" value="ECO:0007669"/>
    <property type="project" value="UniProtKB-SubCell"/>
</dbReference>
<reference evidence="6 7" key="1">
    <citation type="journal article" date="2018" name="G3 (Bethesda)">
        <title>Phylogenetic and Phylogenomic Definition of Rhizopus Species.</title>
        <authorList>
            <person name="Gryganskyi A.P."/>
            <person name="Golan J."/>
            <person name="Dolatabadi S."/>
            <person name="Mondo S."/>
            <person name="Robb S."/>
            <person name="Idnurm A."/>
            <person name="Muszewska A."/>
            <person name="Steczkiewicz K."/>
            <person name="Masonjones S."/>
            <person name="Liao H.L."/>
            <person name="Gajdeczka M.T."/>
            <person name="Anike F."/>
            <person name="Vuek A."/>
            <person name="Anishchenko I.M."/>
            <person name="Voigt K."/>
            <person name="de Hoog G.S."/>
            <person name="Smith M.E."/>
            <person name="Heitman J."/>
            <person name="Vilgalys R."/>
            <person name="Stajich J.E."/>
        </authorList>
    </citation>
    <scope>NUCLEOTIDE SEQUENCE [LARGE SCALE GENOMIC DNA]</scope>
    <source>
        <strain evidence="6 7">LSU 92-RS-03</strain>
    </source>
</reference>
<dbReference type="PROSITE" id="PS50290">
    <property type="entry name" value="PI3_4_KINASE_3"/>
    <property type="match status" value="1"/>
</dbReference>
<gene>
    <name evidence="6" type="ORF">CU098_001246</name>
</gene>
<accession>A0A367KQL3</accession>
<dbReference type="InterPro" id="IPR050517">
    <property type="entry name" value="DDR_Repair_Kinase"/>
</dbReference>
<protein>
    <recommendedName>
        <fullName evidence="2">DNA-dependent protein kinase catalytic subunit</fullName>
    </recommendedName>
</protein>
<proteinExistence type="predicted"/>
<feature type="non-terminal residue" evidence="6">
    <location>
        <position position="2092"/>
    </location>
</feature>
<keyword evidence="7" id="KW-1185">Reference proteome</keyword>
<dbReference type="EMBL" id="PJQM01000674">
    <property type="protein sequence ID" value="RCI04461.1"/>
    <property type="molecule type" value="Genomic_DNA"/>
</dbReference>
<dbReference type="PANTHER" id="PTHR11139:SF68">
    <property type="entry name" value="DNA-DEPENDENT PROTEIN KINASE CATALYTIC SUBUNIT"/>
    <property type="match status" value="1"/>
</dbReference>
<dbReference type="GO" id="GO:0000723">
    <property type="term" value="P:telomere maintenance"/>
    <property type="evidence" value="ECO:0007669"/>
    <property type="project" value="TreeGrafter"/>
</dbReference>
<dbReference type="PANTHER" id="PTHR11139">
    <property type="entry name" value="ATAXIA TELANGIECTASIA MUTATED ATM -RELATED"/>
    <property type="match status" value="1"/>
</dbReference>
<evidence type="ECO:0000256" key="2">
    <source>
        <dbReference type="ARBA" id="ARBA00018077"/>
    </source>
</evidence>
<name>A0A367KQL3_RHIST</name>
<dbReference type="Pfam" id="PF08163">
    <property type="entry name" value="DNAPKcs_CC3"/>
    <property type="match status" value="1"/>
</dbReference>
<evidence type="ECO:0000256" key="3">
    <source>
        <dbReference type="ARBA" id="ARBA00022553"/>
    </source>
</evidence>
<dbReference type="InterPro" id="IPR012582">
    <property type="entry name" value="DNAPKcs_CC3"/>
</dbReference>
<dbReference type="GO" id="GO:0004674">
    <property type="term" value="F:protein serine/threonine kinase activity"/>
    <property type="evidence" value="ECO:0007669"/>
    <property type="project" value="TreeGrafter"/>
</dbReference>
<evidence type="ECO:0000256" key="4">
    <source>
        <dbReference type="SAM" id="MobiDB-lite"/>
    </source>
</evidence>
<dbReference type="SUPFAM" id="SSF56112">
    <property type="entry name" value="Protein kinase-like (PK-like)"/>
    <property type="match status" value="1"/>
</dbReference>